<feature type="region of interest" description="Disordered" evidence="1">
    <location>
        <begin position="1"/>
        <end position="21"/>
    </location>
</feature>
<proteinExistence type="predicted"/>
<evidence type="ECO:0000313" key="2">
    <source>
        <dbReference type="Proteomes" id="UP000887574"/>
    </source>
</evidence>
<dbReference type="Proteomes" id="UP000887574">
    <property type="component" value="Unplaced"/>
</dbReference>
<keyword evidence="2" id="KW-1185">Reference proteome</keyword>
<feature type="compositionally biased region" description="Low complexity" evidence="1">
    <location>
        <begin position="54"/>
        <end position="65"/>
    </location>
</feature>
<name>A0A915EGQ1_9BILA</name>
<sequence length="357" mass="40938">MSYRYQDGNGGQQELEEDEEKENSLCFSLKKVCSIRQIFGVEEDEEEAEVGNTSSIRSSSCHSSSNEYVHDSFCVPDDDDEEEEEDESSNQQEDNSYIESFTTHNTSCSVDDEEMDEEDVEEEEEEHTQQQDEEDEDSNIIFKCSTPSRRVVIESEEEEEDEEEEQFKLEIKQEVVDESVMHDAKHIKHEISEEKEEQALEIKQEVVDQDSFIGQKVFAPDSPSITKALLKSSTFKTPKTPNKSKHRQALCSRLFRLFQRHVFENKLPDSLNIQWSNHLKTTAGYFQTRLLSIELHSHIELSSSICNSAGAKRRSKYSLALSLCPDATTTTLKKLPSFNIFVRAVVCSKLIGQHYAS</sequence>
<reference evidence="3" key="1">
    <citation type="submission" date="2022-11" db="UniProtKB">
        <authorList>
            <consortium name="WormBaseParasite"/>
        </authorList>
    </citation>
    <scope>IDENTIFICATION</scope>
</reference>
<accession>A0A915EGQ1</accession>
<evidence type="ECO:0000313" key="3">
    <source>
        <dbReference type="WBParaSite" id="jg65"/>
    </source>
</evidence>
<feature type="compositionally biased region" description="Acidic residues" evidence="1">
    <location>
        <begin position="110"/>
        <end position="138"/>
    </location>
</feature>
<protein>
    <submittedName>
        <fullName evidence="3">SprT-like domain-containing protein</fullName>
    </submittedName>
</protein>
<feature type="compositionally biased region" description="Acidic residues" evidence="1">
    <location>
        <begin position="154"/>
        <end position="165"/>
    </location>
</feature>
<evidence type="ECO:0000256" key="1">
    <source>
        <dbReference type="SAM" id="MobiDB-lite"/>
    </source>
</evidence>
<dbReference type="AlphaFoldDB" id="A0A915EGQ1"/>
<dbReference type="WBParaSite" id="jg65">
    <property type="protein sequence ID" value="jg65"/>
    <property type="gene ID" value="jg65"/>
</dbReference>
<feature type="region of interest" description="Disordered" evidence="1">
    <location>
        <begin position="40"/>
        <end position="165"/>
    </location>
</feature>
<feature type="compositionally biased region" description="Polar residues" evidence="1">
    <location>
        <begin position="97"/>
        <end position="109"/>
    </location>
</feature>
<feature type="compositionally biased region" description="Acidic residues" evidence="1">
    <location>
        <begin position="76"/>
        <end position="88"/>
    </location>
</feature>
<organism evidence="2 3">
    <name type="scientific">Ditylenchus dipsaci</name>
    <dbReference type="NCBI Taxonomy" id="166011"/>
    <lineage>
        <taxon>Eukaryota</taxon>
        <taxon>Metazoa</taxon>
        <taxon>Ecdysozoa</taxon>
        <taxon>Nematoda</taxon>
        <taxon>Chromadorea</taxon>
        <taxon>Rhabditida</taxon>
        <taxon>Tylenchina</taxon>
        <taxon>Tylenchomorpha</taxon>
        <taxon>Sphaerularioidea</taxon>
        <taxon>Anguinidae</taxon>
        <taxon>Anguininae</taxon>
        <taxon>Ditylenchus</taxon>
    </lineage>
</organism>